<dbReference type="NCBIfam" id="TIGR02868">
    <property type="entry name" value="CydC"/>
    <property type="match status" value="1"/>
</dbReference>
<dbReference type="AlphaFoldDB" id="A0A381PQ05"/>
<feature type="transmembrane region" description="Helical" evidence="10">
    <location>
        <begin position="871"/>
        <end position="894"/>
    </location>
</feature>
<dbReference type="GO" id="GO:0005524">
    <property type="term" value="F:ATP binding"/>
    <property type="evidence" value="ECO:0007669"/>
    <property type="project" value="UniProtKB-KW"/>
</dbReference>
<dbReference type="Gene3D" id="3.40.50.300">
    <property type="entry name" value="P-loop containing nucleotide triphosphate hydrolases"/>
    <property type="match status" value="2"/>
</dbReference>
<keyword evidence="3" id="KW-1003">Cell membrane</keyword>
<evidence type="ECO:0000259" key="12">
    <source>
        <dbReference type="PROSITE" id="PS50929"/>
    </source>
</evidence>
<dbReference type="GO" id="GO:0015421">
    <property type="term" value="F:ABC-type oligopeptide transporter activity"/>
    <property type="evidence" value="ECO:0007669"/>
    <property type="project" value="TreeGrafter"/>
</dbReference>
<evidence type="ECO:0000256" key="1">
    <source>
        <dbReference type="ARBA" id="ARBA00004651"/>
    </source>
</evidence>
<feature type="transmembrane region" description="Helical" evidence="10">
    <location>
        <begin position="56"/>
        <end position="73"/>
    </location>
</feature>
<evidence type="ECO:0000256" key="9">
    <source>
        <dbReference type="SAM" id="MobiDB-lite"/>
    </source>
</evidence>
<dbReference type="Gene3D" id="1.20.1560.10">
    <property type="entry name" value="ABC transporter type 1, transmembrane domain"/>
    <property type="match status" value="2"/>
</dbReference>
<dbReference type="GO" id="GO:0045454">
    <property type="term" value="P:cell redox homeostasis"/>
    <property type="evidence" value="ECO:0007669"/>
    <property type="project" value="InterPro"/>
</dbReference>
<keyword evidence="5" id="KW-0547">Nucleotide-binding</keyword>
<reference evidence="13" key="1">
    <citation type="submission" date="2018-05" db="EMBL/GenBank/DDBJ databases">
        <authorList>
            <person name="Lanie J.A."/>
            <person name="Ng W.-L."/>
            <person name="Kazmierczak K.M."/>
            <person name="Andrzejewski T.M."/>
            <person name="Davidsen T.M."/>
            <person name="Wayne K.J."/>
            <person name="Tettelin H."/>
            <person name="Glass J.I."/>
            <person name="Rusch D."/>
            <person name="Podicherti R."/>
            <person name="Tsui H.-C.T."/>
            <person name="Winkler M.E."/>
        </authorList>
    </citation>
    <scope>NUCLEOTIDE SEQUENCE</scope>
</reference>
<dbReference type="InterPro" id="IPR003439">
    <property type="entry name" value="ABC_transporter-like_ATP-bd"/>
</dbReference>
<organism evidence="13">
    <name type="scientific">marine metagenome</name>
    <dbReference type="NCBI Taxonomy" id="408172"/>
    <lineage>
        <taxon>unclassified sequences</taxon>
        <taxon>metagenomes</taxon>
        <taxon>ecological metagenomes</taxon>
    </lineage>
</organism>
<dbReference type="InterPro" id="IPR039421">
    <property type="entry name" value="Type_1_exporter"/>
</dbReference>
<proteinExistence type="predicted"/>
<sequence length="1243" mass="134543">MYLHPRLLALAKGVRWRILFAAVVGMLAVVSGVARLAVAAVVIFKIIHEGAEFSSIMWPLAGMIALILVRSGLQYLQEVISHHTASVVKVALRERLYQHCLALGPGYFDQSRTGDVLMSLAEGVERLEAFFGRYLPQMIVAALAPVLIFAFMAIIDFRTGLVFLAFALLTLVLPNIFHRWTRTSSMARRDAYGALGADFLDAVQGLPTLKAFGQSKARGLLLADRARALFRTTMGVLAANSATSALTILGIVSGAAVALAWGAVRVSDGELELRSLLIVLMLGVEIFRPLRELVQLYHDGMIAMSSAEGIFEIMDAPVDVADAATSPSPLQLAPEVTFEGVNYAYSGGRRPALHDLSFILNAGETLGLVGPSGAGKSTIVWSILRFFDPQSGRVLLGGTDIRDIPLSQLRDQVAVVTQDTYLFHGTVAENLRFGRPNATQEQLEAAAKTANAHDFISHLPQGYDTIVGERAVRLSGGQKQRIAIARAVLKDAPILILDEALSNVDAENEAVIQVALDHLMEGRTTLIIAHRLSSVVKADRIIVLEDGRLVESGNHGELVAVGGVYVELMAQQRELDEEDSGGHQDAHGHDASTHAAVQDASAFVPQPAHQGEGHHHHAVPSGGADHALAIRIGFLTVWRRLFQLVRPWRGELALTFLLGLAHHSSIIGLSVISALLVGQVITGGDLTVLLVLLGVFVPLAAFFTWAESWVAHDLAYRLLAEMRVDVYNKLDPLTPAYMVRRRSGDLVSIVGGDVELVEFFFAHTITPAFVAILVPAGVLATLAFVAWPIALVLSPFLLAVAISPFMAQKRSEGLGDELRSQLGDVHAHMVDSIQGMREISAFGQGSTRTAEMVDNSWRFAYFQLRFLKERAFQIGFIEGMTALGGLAVLTMGAWLMTEGEISRPQLILSVILSVAAFAPISDIARTIKQLMETLAAARRLFVVHDEPVPVVDGPGVQAHENGLSPAISFDHVGFSYGHGEAQALHGVSFDVEAGQTVALVGRSGAGKTTCANLVMRFWDPGEGHVRLSGHDLRDYELEDLRRRIALVSQDTYLFNASIRDNLRLGKIEASDSEVEAAAQQANAHEFITAFPDGYDTLVGERGMQLSGGQRQRVSIARAILKNAPVLILDEATSHLDAVNERQVRQALETLMAGRTTVVIAHRLSTIRDADRIVVLDNGHAVEQGSHHDLLASHGLYSQLVATQLVGATAGDEHNGHREEHGGHDDHRLGPLPDMPDVNPHHHH</sequence>
<dbReference type="InterPro" id="IPR014223">
    <property type="entry name" value="ABC_CydC/D"/>
</dbReference>
<dbReference type="Pfam" id="PF00005">
    <property type="entry name" value="ABC_tran"/>
    <property type="match status" value="2"/>
</dbReference>
<dbReference type="GO" id="GO:0016887">
    <property type="term" value="F:ATP hydrolysis activity"/>
    <property type="evidence" value="ECO:0007669"/>
    <property type="project" value="InterPro"/>
</dbReference>
<dbReference type="EMBL" id="UINC01001052">
    <property type="protein sequence ID" value="SUZ69111.1"/>
    <property type="molecule type" value="Genomic_DNA"/>
</dbReference>
<accession>A0A381PQ05</accession>
<evidence type="ECO:0000259" key="11">
    <source>
        <dbReference type="PROSITE" id="PS50893"/>
    </source>
</evidence>
<dbReference type="InterPro" id="IPR036640">
    <property type="entry name" value="ABC1_TM_sf"/>
</dbReference>
<name>A0A381PQ05_9ZZZZ</name>
<evidence type="ECO:0000256" key="8">
    <source>
        <dbReference type="ARBA" id="ARBA00023136"/>
    </source>
</evidence>
<dbReference type="InterPro" id="IPR017871">
    <property type="entry name" value="ABC_transporter-like_CS"/>
</dbReference>
<dbReference type="SUPFAM" id="SSF52540">
    <property type="entry name" value="P-loop containing nucleoside triphosphate hydrolases"/>
    <property type="match status" value="2"/>
</dbReference>
<evidence type="ECO:0000256" key="10">
    <source>
        <dbReference type="SAM" id="Phobius"/>
    </source>
</evidence>
<dbReference type="FunFam" id="3.40.50.300:FF:000221">
    <property type="entry name" value="Multidrug ABC transporter ATP-binding protein"/>
    <property type="match status" value="2"/>
</dbReference>
<evidence type="ECO:0000256" key="2">
    <source>
        <dbReference type="ARBA" id="ARBA00022448"/>
    </source>
</evidence>
<dbReference type="PANTHER" id="PTHR43394:SF1">
    <property type="entry name" value="ATP-BINDING CASSETTE SUB-FAMILY B MEMBER 10, MITOCHONDRIAL"/>
    <property type="match status" value="1"/>
</dbReference>
<dbReference type="PANTHER" id="PTHR43394">
    <property type="entry name" value="ATP-DEPENDENT PERMEASE MDL1, MITOCHONDRIAL"/>
    <property type="match status" value="1"/>
</dbReference>
<dbReference type="InterPro" id="IPR011527">
    <property type="entry name" value="ABC1_TM_dom"/>
</dbReference>
<keyword evidence="2" id="KW-0813">Transport</keyword>
<evidence type="ECO:0000256" key="3">
    <source>
        <dbReference type="ARBA" id="ARBA00022475"/>
    </source>
</evidence>
<feature type="domain" description="ABC transmembrane type-1" evidence="12">
    <location>
        <begin position="653"/>
        <end position="932"/>
    </location>
</feature>
<feature type="domain" description="ABC transmembrane type-1" evidence="12">
    <location>
        <begin position="19"/>
        <end position="299"/>
    </location>
</feature>
<dbReference type="PROSITE" id="PS50893">
    <property type="entry name" value="ABC_TRANSPORTER_2"/>
    <property type="match status" value="2"/>
</dbReference>
<dbReference type="PROSITE" id="PS50929">
    <property type="entry name" value="ABC_TM1F"/>
    <property type="match status" value="2"/>
</dbReference>
<keyword evidence="6" id="KW-0067">ATP-binding</keyword>
<keyword evidence="8 10" id="KW-0472">Membrane</keyword>
<feature type="domain" description="ABC transporter" evidence="11">
    <location>
        <begin position="336"/>
        <end position="571"/>
    </location>
</feature>
<dbReference type="SMART" id="SM00382">
    <property type="entry name" value="AAA"/>
    <property type="match status" value="2"/>
</dbReference>
<dbReference type="SUPFAM" id="SSF90123">
    <property type="entry name" value="ABC transporter transmembrane region"/>
    <property type="match status" value="2"/>
</dbReference>
<evidence type="ECO:0000256" key="7">
    <source>
        <dbReference type="ARBA" id="ARBA00022989"/>
    </source>
</evidence>
<feature type="region of interest" description="Disordered" evidence="9">
    <location>
        <begin position="1211"/>
        <end position="1243"/>
    </location>
</feature>
<comment type="subcellular location">
    <subcellularLocation>
        <location evidence="1">Cell membrane</location>
        <topology evidence="1">Multi-pass membrane protein</topology>
    </subcellularLocation>
</comment>
<gene>
    <name evidence="13" type="ORF">METZ01_LOCUS21965</name>
</gene>
<dbReference type="Pfam" id="PF00664">
    <property type="entry name" value="ABC_membrane"/>
    <property type="match status" value="2"/>
</dbReference>
<dbReference type="GO" id="GO:0005886">
    <property type="term" value="C:plasma membrane"/>
    <property type="evidence" value="ECO:0007669"/>
    <property type="project" value="UniProtKB-SubCell"/>
</dbReference>
<dbReference type="PROSITE" id="PS00211">
    <property type="entry name" value="ABC_TRANSPORTER_1"/>
    <property type="match status" value="2"/>
</dbReference>
<feature type="domain" description="ABC transporter" evidence="11">
    <location>
        <begin position="967"/>
        <end position="1202"/>
    </location>
</feature>
<feature type="transmembrane region" description="Helical" evidence="10">
    <location>
        <begin position="235"/>
        <end position="261"/>
    </location>
</feature>
<dbReference type="InterPro" id="IPR003593">
    <property type="entry name" value="AAA+_ATPase"/>
</dbReference>
<evidence type="ECO:0000256" key="5">
    <source>
        <dbReference type="ARBA" id="ARBA00022741"/>
    </source>
</evidence>
<keyword evidence="7 10" id="KW-1133">Transmembrane helix</keyword>
<dbReference type="GO" id="GO:0034775">
    <property type="term" value="P:glutathione transmembrane transport"/>
    <property type="evidence" value="ECO:0007669"/>
    <property type="project" value="InterPro"/>
</dbReference>
<feature type="transmembrane region" description="Helical" evidence="10">
    <location>
        <begin position="778"/>
        <end position="802"/>
    </location>
</feature>
<protein>
    <recommendedName>
        <fullName evidence="14">Thiol reductant ABC exporter subunit CydC</fullName>
    </recommendedName>
</protein>
<feature type="transmembrane region" description="Helical" evidence="10">
    <location>
        <begin position="161"/>
        <end position="180"/>
    </location>
</feature>
<feature type="transmembrane region" description="Helical" evidence="10">
    <location>
        <begin position="134"/>
        <end position="155"/>
    </location>
</feature>
<dbReference type="InterPro" id="IPR027417">
    <property type="entry name" value="P-loop_NTPase"/>
</dbReference>
<evidence type="ECO:0000256" key="6">
    <source>
        <dbReference type="ARBA" id="ARBA00022840"/>
    </source>
</evidence>
<feature type="compositionally biased region" description="Basic and acidic residues" evidence="9">
    <location>
        <begin position="1211"/>
        <end position="1228"/>
    </location>
</feature>
<evidence type="ECO:0008006" key="14">
    <source>
        <dbReference type="Google" id="ProtNLM"/>
    </source>
</evidence>
<evidence type="ECO:0000313" key="13">
    <source>
        <dbReference type="EMBL" id="SUZ69111.1"/>
    </source>
</evidence>
<evidence type="ECO:0000256" key="4">
    <source>
        <dbReference type="ARBA" id="ARBA00022692"/>
    </source>
</evidence>
<feature type="transmembrane region" description="Helical" evidence="10">
    <location>
        <begin position="20"/>
        <end position="44"/>
    </location>
</feature>
<keyword evidence="4 10" id="KW-0812">Transmembrane</keyword>
<feature type="transmembrane region" description="Helical" evidence="10">
    <location>
        <begin position="652"/>
        <end position="681"/>
    </location>
</feature>
<feature type="transmembrane region" description="Helical" evidence="10">
    <location>
        <begin position="687"/>
        <end position="706"/>
    </location>
</feature>